<dbReference type="AlphaFoldDB" id="A0A1Q4HPT3"/>
<proteinExistence type="predicted"/>
<dbReference type="STRING" id="53378.BRW65_22235"/>
<dbReference type="PANTHER" id="PTHR21240">
    <property type="entry name" value="2-AMINO-3-CARBOXYLMUCONATE-6-SEMIALDEHYDE DECARBOXYLASE"/>
    <property type="match status" value="1"/>
</dbReference>
<dbReference type="Proteomes" id="UP000186438">
    <property type="component" value="Unassembled WGS sequence"/>
</dbReference>
<name>A0A1Q4HPT3_9MYCO</name>
<reference evidence="3 4" key="1">
    <citation type="submission" date="2016-11" db="EMBL/GenBank/DDBJ databases">
        <title>Genome sequences of unsequenced Mycobacteria.</title>
        <authorList>
            <person name="Greninger A.L."/>
            <person name="Fang F."/>
            <person name="Jerome K.R."/>
        </authorList>
    </citation>
    <scope>NUCLEOTIDE SEQUENCE [LARGE SCALE GENOMIC DNA]</scope>
    <source>
        <strain evidence="3 4">M11</strain>
    </source>
</reference>
<dbReference type="InterPro" id="IPR032466">
    <property type="entry name" value="Metal_Hydrolase"/>
</dbReference>
<evidence type="ECO:0000256" key="1">
    <source>
        <dbReference type="ARBA" id="ARBA00023239"/>
    </source>
</evidence>
<dbReference type="Gene3D" id="3.20.20.140">
    <property type="entry name" value="Metal-dependent hydrolases"/>
    <property type="match status" value="1"/>
</dbReference>
<evidence type="ECO:0000259" key="2">
    <source>
        <dbReference type="Pfam" id="PF04909"/>
    </source>
</evidence>
<dbReference type="SUPFAM" id="SSF51556">
    <property type="entry name" value="Metallo-dependent hydrolases"/>
    <property type="match status" value="1"/>
</dbReference>
<gene>
    <name evidence="3" type="ORF">BRW65_22235</name>
</gene>
<sequence length="397" mass="45477">MKENLEFTFFDCDNHYYEALDAFTRHIEPAFKKRAIQWAQIDGKQRLVVGGRVNRFIPNPTFDPVGKPGALDEYFRGRNPKGADMNALFGELEPIPAAYRDRDARLALMDEQGMQGCILLPTLGVGMEQALLPDFDATVATFRAFNRWMDEDWGFAYRERIFAAPYFTLCQPDAAVRELEWALERDARFIVMVPGPITTAIGTRAPGDPMFDDFWRLANDSGITVCYHSGENYYSKFMTAWGESDYMMSFQALLGFRSLFSGDPIQDTFANHLHKGLFLRFPNLRMASIESGSAWVFHLFEKLTKSYGQIPFIYQEDPRETFKRHVWVSPFYEDELASLLKLVGADRIIMGSDFPHVEGLANPASYIKDLENFDYTPAQCRTVMRDNGLELATRRPV</sequence>
<dbReference type="GO" id="GO:0005737">
    <property type="term" value="C:cytoplasm"/>
    <property type="evidence" value="ECO:0007669"/>
    <property type="project" value="TreeGrafter"/>
</dbReference>
<keyword evidence="3" id="KW-0378">Hydrolase</keyword>
<dbReference type="EMBL" id="MPNT01000026">
    <property type="protein sequence ID" value="OJZ69737.1"/>
    <property type="molecule type" value="Genomic_DNA"/>
</dbReference>
<feature type="domain" description="Amidohydrolase-related" evidence="2">
    <location>
        <begin position="100"/>
        <end position="387"/>
    </location>
</feature>
<keyword evidence="1" id="KW-0456">Lyase</keyword>
<evidence type="ECO:0000313" key="3">
    <source>
        <dbReference type="EMBL" id="OJZ69737.1"/>
    </source>
</evidence>
<dbReference type="InterPro" id="IPR006680">
    <property type="entry name" value="Amidohydro-rel"/>
</dbReference>
<dbReference type="PANTHER" id="PTHR21240:SF28">
    <property type="entry name" value="ISO-OROTATE DECARBOXYLASE (EUROFUNG)"/>
    <property type="match status" value="1"/>
</dbReference>
<dbReference type="InterPro" id="IPR032465">
    <property type="entry name" value="ACMSD"/>
</dbReference>
<keyword evidence="4" id="KW-1185">Reference proteome</keyword>
<comment type="caution">
    <text evidence="3">The sequence shown here is derived from an EMBL/GenBank/DDBJ whole genome shotgun (WGS) entry which is preliminary data.</text>
</comment>
<organism evidence="3 4">
    <name type="scientific">Mycobacterium paraffinicum</name>
    <dbReference type="NCBI Taxonomy" id="53378"/>
    <lineage>
        <taxon>Bacteria</taxon>
        <taxon>Bacillati</taxon>
        <taxon>Actinomycetota</taxon>
        <taxon>Actinomycetes</taxon>
        <taxon>Mycobacteriales</taxon>
        <taxon>Mycobacteriaceae</taxon>
        <taxon>Mycobacterium</taxon>
    </lineage>
</organism>
<dbReference type="Pfam" id="PF04909">
    <property type="entry name" value="Amidohydro_2"/>
    <property type="match status" value="1"/>
</dbReference>
<dbReference type="GO" id="GO:0016787">
    <property type="term" value="F:hydrolase activity"/>
    <property type="evidence" value="ECO:0007669"/>
    <property type="project" value="UniProtKB-KW"/>
</dbReference>
<dbReference type="GO" id="GO:0019748">
    <property type="term" value="P:secondary metabolic process"/>
    <property type="evidence" value="ECO:0007669"/>
    <property type="project" value="TreeGrafter"/>
</dbReference>
<evidence type="ECO:0000313" key="4">
    <source>
        <dbReference type="Proteomes" id="UP000186438"/>
    </source>
</evidence>
<dbReference type="GO" id="GO:0016831">
    <property type="term" value="F:carboxy-lyase activity"/>
    <property type="evidence" value="ECO:0007669"/>
    <property type="project" value="InterPro"/>
</dbReference>
<dbReference type="OrthoDB" id="8673349at2"/>
<protein>
    <submittedName>
        <fullName evidence="3">Amidohydrolase</fullName>
    </submittedName>
</protein>
<accession>A0A1Q4HPT3</accession>